<proteinExistence type="predicted"/>
<organism evidence="2 3">
    <name type="scientific">Pedobacter montanisoli</name>
    <dbReference type="NCBI Taxonomy" id="2923277"/>
    <lineage>
        <taxon>Bacteria</taxon>
        <taxon>Pseudomonadati</taxon>
        <taxon>Bacteroidota</taxon>
        <taxon>Sphingobacteriia</taxon>
        <taxon>Sphingobacteriales</taxon>
        <taxon>Sphingobacteriaceae</taxon>
        <taxon>Pedobacter</taxon>
    </lineage>
</organism>
<evidence type="ECO:0000256" key="1">
    <source>
        <dbReference type="SAM" id="MobiDB-lite"/>
    </source>
</evidence>
<protein>
    <recommendedName>
        <fullName evidence="4">Baseplate protein J-like domain-containing protein</fullName>
    </recommendedName>
</protein>
<comment type="caution">
    <text evidence="2">The sequence shown here is derived from an EMBL/GenBank/DDBJ whole genome shotgun (WGS) entry which is preliminary data.</text>
</comment>
<evidence type="ECO:0008006" key="4">
    <source>
        <dbReference type="Google" id="ProtNLM"/>
    </source>
</evidence>
<feature type="region of interest" description="Disordered" evidence="1">
    <location>
        <begin position="1034"/>
        <end position="1053"/>
    </location>
</feature>
<sequence length="1650" mass="188069">MPNNNAFCSDYSSIKNCLVAIQLAARNGDFNDYPEVLQRINSLDSDFLRKLYLRVITILGILNGEEGFPEVRIDGDFDELDFDELDFWVGFSDSNISGDFFKQDFFELDFWVGFMDSENDDYVAVFQTILNIFKEFCMRSDELGEYEKALIDASLQPFLDAFAELQNLLESLGINPCTDSASKYYNNSKEIFLQVAGSDGFDNIAEGFHLRWSLAGALAENHLPKGDYFTQNTNSNGFNKSNDFIKVYRTPYQDPVIAILDFETVRPVVNSARLYWTYTINQTVNGKIFSNQVRLYFTDQQKYYQLATTLSPNTDSFNFINNYDAVIEAEVIGKTGFSFNFELSKTTSGTSVLKVEAHNELNENADQIRLTQNINQGTTNAFITGDNISLLKVKKSADVKIRKLSFETYHDFYHSRSLSNWQEIGDGFALDLTDTKVFERLENASYPIDNLWPQYNDGTRVKVNNYKDKWSGAYIEQIDQNVKELVQLYLTKSETDPRAYYRIFEDGTDPAQGQDVSLLDILNLQALDYHMARMLGLGHIDTPGAVAPGQQYIYRISYQNKKTLGSTVVTQFNYMSLPVSKQDKRLPGKPVMRPVNYNLYAQPSDFVSSFDEYGYGKLDQIRVVNIGRDFFNSELKAYDFFADLQQSDNENFCLAPKPVFYGIEYRASNSTTYVKPEITSTEDPAFGKVYYAYDNDFPVTGIPEVTVLPDDPYSLFVHFERNPGVHYYAIYGVNWFSRSSVLSDEEHTDETVFTPNNQLIPPTDLAVQYIQKEDELIFTTSIEQGWYQKRALRFPGQDIGLTRITFNWLDIVDVSSIPDITPQTLQDVVRANETNIFFKPALQKEVVGIISDIRSVSGTEDQLLLYTSGYQLITGELKKPTINNTDLNRFTGSILSTNEGQFKVLSVYNDANDLPVITIEKLYKIIRTEEDEEEGMYGAYKEYTVPVIGSRFSLVENLGNENNWFKLNEKIQLVSYADEQNPVIEVESAEGGDSRFWVGGIHGNAIITKVTHVDEPFDGYYQISFDQTALPDHPQVNIPYDPQQPDQNEPGSLHGPHVEWYGGVVRIDMNEGTEKKLLQVLILQQNNPLKLYVYDAGYATNPIKFSATETDYIQVNYHPGYRAYLFAEPEPVYQFNAQHILPGEDDNDKRTLMAIQTVCTSLNYTSSVSTPAVLLARNIYEPKQPDTPVAAGLKVRPDATKKAAFTFDMRIPPEQGAARKPFGFMFYRTSHQQVLSALYEPQTIDAILADLASLSSDLYYNQRYLDMVHLDFENQTTLQFKVYNAEPQPYGFPSPDKAGLIEVGDTTEQKMAKLQAAVFSTLLPLTEQPPILRYLEEGLQTSNQIPVIRDADGNLLDPGDPRFKPFPMVRYYTKDTDVNATYIRFTDYLLDSSYRDLYFYAGVEVNNLLNYGPLSPFLGLVEVLQTTPALPPVIQSYTFVPATVLSDNDITVQIKIALIPEVEHISKLRIYRTAELSHTLSVIQMEYSFDVDIDPLQEESYEITDDFSGIENIPLGKTMYYRVAGIRIINNEEGENEEILSYPSELFEVQLIDLRSPDAPLLVYDDQQNKISWNATTDTGSYYLYKQNNRGNWEHIYSVLPPLTNAQMDYEIPAPLNFTDEDGDRIYHRFKVQVENLSGRMNIIENELTI</sequence>
<reference evidence="2" key="1">
    <citation type="submission" date="2022-03" db="EMBL/GenBank/DDBJ databases">
        <authorList>
            <person name="Woo C.Y."/>
        </authorList>
    </citation>
    <scope>NUCLEOTIDE SEQUENCE</scope>
    <source>
        <strain evidence="2">CYS-01</strain>
    </source>
</reference>
<dbReference type="EMBL" id="JALGBH010000002">
    <property type="protein sequence ID" value="MCJ0743117.1"/>
    <property type="molecule type" value="Genomic_DNA"/>
</dbReference>
<accession>A0ABS9ZXR9</accession>
<evidence type="ECO:0000313" key="3">
    <source>
        <dbReference type="Proteomes" id="UP001165460"/>
    </source>
</evidence>
<dbReference type="RefSeq" id="WP_243362187.1">
    <property type="nucleotide sequence ID" value="NZ_JALGBH010000002.1"/>
</dbReference>
<gene>
    <name evidence="2" type="ORF">MMF97_10370</name>
</gene>
<evidence type="ECO:0000313" key="2">
    <source>
        <dbReference type="EMBL" id="MCJ0743117.1"/>
    </source>
</evidence>
<keyword evidence="3" id="KW-1185">Reference proteome</keyword>
<name>A0ABS9ZXR9_9SPHI</name>
<dbReference type="Proteomes" id="UP001165460">
    <property type="component" value="Unassembled WGS sequence"/>
</dbReference>